<dbReference type="InterPro" id="IPR014710">
    <property type="entry name" value="RmlC-like_jellyroll"/>
</dbReference>
<proteinExistence type="predicted"/>
<keyword evidence="1" id="KW-0812">Transmembrane</keyword>
<evidence type="ECO:0000256" key="1">
    <source>
        <dbReference type="SAM" id="Phobius"/>
    </source>
</evidence>
<name>A0A1Z3HQE1_9CYAN</name>
<feature type="transmembrane region" description="Helical" evidence="1">
    <location>
        <begin position="65"/>
        <end position="86"/>
    </location>
</feature>
<dbReference type="PROSITE" id="PS00888">
    <property type="entry name" value="CNMP_BINDING_1"/>
    <property type="match status" value="1"/>
</dbReference>
<feature type="transmembrane region" description="Helical" evidence="1">
    <location>
        <begin position="401"/>
        <end position="419"/>
    </location>
</feature>
<dbReference type="InterPro" id="IPR018490">
    <property type="entry name" value="cNMP-bd_dom_sf"/>
</dbReference>
<dbReference type="InterPro" id="IPR018488">
    <property type="entry name" value="cNMP-bd_CS"/>
</dbReference>
<dbReference type="PROSITE" id="PS50042">
    <property type="entry name" value="CNMP_BINDING_3"/>
    <property type="match status" value="1"/>
</dbReference>
<reference evidence="3 4" key="1">
    <citation type="journal article" date="2016" name="Biochim. Biophys. Acta">
        <title>Characterization of red-shifted phycobilisomes isolated from the chlorophyll f-containing cyanobacterium Halomicronema hongdechloris.</title>
        <authorList>
            <person name="Li Y."/>
            <person name="Lin Y."/>
            <person name="Garvey C.J."/>
            <person name="Birch D."/>
            <person name="Corkery R.W."/>
            <person name="Loughlin P.C."/>
            <person name="Scheer H."/>
            <person name="Willows R.D."/>
            <person name="Chen M."/>
        </authorList>
    </citation>
    <scope>NUCLEOTIDE SEQUENCE [LARGE SCALE GENOMIC DNA]</scope>
    <source>
        <strain evidence="3 4">C2206</strain>
    </source>
</reference>
<keyword evidence="1" id="KW-0472">Membrane</keyword>
<gene>
    <name evidence="3" type="ORF">XM38_034920</name>
</gene>
<dbReference type="Proteomes" id="UP000191901">
    <property type="component" value="Chromosome"/>
</dbReference>
<feature type="transmembrane region" description="Helical" evidence="1">
    <location>
        <begin position="6"/>
        <end position="28"/>
    </location>
</feature>
<evidence type="ECO:0000259" key="2">
    <source>
        <dbReference type="PROSITE" id="PS50042"/>
    </source>
</evidence>
<dbReference type="SUPFAM" id="SSF51206">
    <property type="entry name" value="cAMP-binding domain-like"/>
    <property type="match status" value="1"/>
</dbReference>
<dbReference type="CDD" id="cd00038">
    <property type="entry name" value="CAP_ED"/>
    <property type="match status" value="1"/>
</dbReference>
<feature type="transmembrane region" description="Helical" evidence="1">
    <location>
        <begin position="344"/>
        <end position="366"/>
    </location>
</feature>
<dbReference type="AlphaFoldDB" id="A0A1Z3HQE1"/>
<dbReference type="KEGG" id="hhg:XM38_034920"/>
<keyword evidence="4" id="KW-1185">Reference proteome</keyword>
<dbReference type="InterPro" id="IPR050397">
    <property type="entry name" value="Env_Response_Regulators"/>
</dbReference>
<protein>
    <submittedName>
        <fullName evidence="3">cAMP protein kinase regulatory chain</fullName>
    </submittedName>
</protein>
<accession>A0A1Z3HQE1</accession>
<dbReference type="PANTHER" id="PTHR24567">
    <property type="entry name" value="CRP FAMILY TRANSCRIPTIONAL REGULATORY PROTEIN"/>
    <property type="match status" value="1"/>
</dbReference>
<dbReference type="PANTHER" id="PTHR24567:SF74">
    <property type="entry name" value="HTH-TYPE TRANSCRIPTIONAL REGULATOR ARCR"/>
    <property type="match status" value="1"/>
</dbReference>
<dbReference type="PROSITE" id="PS00889">
    <property type="entry name" value="CNMP_BINDING_2"/>
    <property type="match status" value="1"/>
</dbReference>
<evidence type="ECO:0000313" key="4">
    <source>
        <dbReference type="Proteomes" id="UP000191901"/>
    </source>
</evidence>
<dbReference type="RefSeq" id="WP_187329442.1">
    <property type="nucleotide sequence ID" value="NZ_CP021983.2"/>
</dbReference>
<dbReference type="SMART" id="SM00100">
    <property type="entry name" value="cNMP"/>
    <property type="match status" value="1"/>
</dbReference>
<dbReference type="GO" id="GO:0003700">
    <property type="term" value="F:DNA-binding transcription factor activity"/>
    <property type="evidence" value="ECO:0007669"/>
    <property type="project" value="TreeGrafter"/>
</dbReference>
<dbReference type="InterPro" id="IPR000595">
    <property type="entry name" value="cNMP-bd_dom"/>
</dbReference>
<feature type="transmembrane region" description="Helical" evidence="1">
    <location>
        <begin position="372"/>
        <end position="389"/>
    </location>
</feature>
<keyword evidence="1" id="KW-1133">Transmembrane helix</keyword>
<dbReference type="STRING" id="1641165.XM38_05960"/>
<dbReference type="Pfam" id="PF00027">
    <property type="entry name" value="cNMP_binding"/>
    <property type="match status" value="1"/>
</dbReference>
<organism evidence="3 4">
    <name type="scientific">Halomicronema hongdechloris C2206</name>
    <dbReference type="NCBI Taxonomy" id="1641165"/>
    <lineage>
        <taxon>Bacteria</taxon>
        <taxon>Bacillati</taxon>
        <taxon>Cyanobacteriota</taxon>
        <taxon>Cyanophyceae</taxon>
        <taxon>Nodosilineales</taxon>
        <taxon>Nodosilineaceae</taxon>
        <taxon>Halomicronema</taxon>
    </lineage>
</organism>
<evidence type="ECO:0000313" key="3">
    <source>
        <dbReference type="EMBL" id="ASC72534.1"/>
    </source>
</evidence>
<dbReference type="GO" id="GO:0005829">
    <property type="term" value="C:cytosol"/>
    <property type="evidence" value="ECO:0007669"/>
    <property type="project" value="TreeGrafter"/>
</dbReference>
<dbReference type="Gene3D" id="2.60.120.10">
    <property type="entry name" value="Jelly Rolls"/>
    <property type="match status" value="1"/>
</dbReference>
<feature type="domain" description="Cyclic nucleotide-binding" evidence="2">
    <location>
        <begin position="123"/>
        <end position="238"/>
    </location>
</feature>
<dbReference type="EMBL" id="CP021983">
    <property type="protein sequence ID" value="ASC72534.1"/>
    <property type="molecule type" value="Genomic_DNA"/>
</dbReference>
<feature type="transmembrane region" description="Helical" evidence="1">
    <location>
        <begin position="35"/>
        <end position="53"/>
    </location>
</feature>
<sequence>MLTVPVIALLQGLLGASSLLIGAIVGIIWQPARTFTAAIMAFGSGTLLSAIAFDITAPVFASSGFWPLVVGFILGGTLFTVIIQYIDERGGFIRHPSSSRRFLYHHRQEAASEVLDRIGHIEMLHSLTPSEMQAIIPLLKPLSVGAGTILCQEGTAGDALFLIVSGEAEIRKGNQRLAILGAGEMFGEMALLTGEERSATVLALTPMELYELDKIDFDGMLTRSPHLASGLSRILARRLRETTQAKLIRIESPDHWRQRVLDSVEVDLPISEHQFQQLAQRSTPVAILVGTLIDNIPEALVIGFNAGIGHLNSAFLMAVFISNIPEALSSSIGMKQAGTTARRILALWVGAVLLSGLSAMAGTALMHITSDWLVGVAQAIAGGAILAMLSSTMMPEAYEMGGGSVTFSTIAGFLVGFWVTSSPLG</sequence>